<dbReference type="Pfam" id="PF00027">
    <property type="entry name" value="cNMP_binding"/>
    <property type="match status" value="1"/>
</dbReference>
<evidence type="ECO:0000313" key="6">
    <source>
        <dbReference type="EMBL" id="EFI33514.1"/>
    </source>
</evidence>
<dbReference type="eggNOG" id="COG0664">
    <property type="taxonomic scope" value="Bacteria"/>
</dbReference>
<evidence type="ECO:0000256" key="2">
    <source>
        <dbReference type="ARBA" id="ARBA00023125"/>
    </source>
</evidence>
<dbReference type="PROSITE" id="PS50042">
    <property type="entry name" value="CNMP_BINDING_3"/>
    <property type="match status" value="1"/>
</dbReference>
<organism evidence="6 7">
    <name type="scientific">Desulfonatronospira thiodismutans ASO3-1</name>
    <dbReference type="NCBI Taxonomy" id="555779"/>
    <lineage>
        <taxon>Bacteria</taxon>
        <taxon>Pseudomonadati</taxon>
        <taxon>Thermodesulfobacteriota</taxon>
        <taxon>Desulfovibrionia</taxon>
        <taxon>Desulfovibrionales</taxon>
        <taxon>Desulfonatronovibrionaceae</taxon>
        <taxon>Desulfonatronospira</taxon>
    </lineage>
</organism>
<dbReference type="SMART" id="SM00100">
    <property type="entry name" value="cNMP"/>
    <property type="match status" value="1"/>
</dbReference>
<dbReference type="GO" id="GO:0005829">
    <property type="term" value="C:cytosol"/>
    <property type="evidence" value="ECO:0007669"/>
    <property type="project" value="TreeGrafter"/>
</dbReference>
<dbReference type="EMBL" id="ACJN02000003">
    <property type="protein sequence ID" value="EFI33514.1"/>
    <property type="molecule type" value="Genomic_DNA"/>
</dbReference>
<dbReference type="RefSeq" id="WP_008870864.1">
    <property type="nucleotide sequence ID" value="NZ_ACJN02000003.1"/>
</dbReference>
<dbReference type="InterPro" id="IPR014710">
    <property type="entry name" value="RmlC-like_jellyroll"/>
</dbReference>
<evidence type="ECO:0000313" key="7">
    <source>
        <dbReference type="Proteomes" id="UP000005496"/>
    </source>
</evidence>
<dbReference type="GO" id="GO:0003677">
    <property type="term" value="F:DNA binding"/>
    <property type="evidence" value="ECO:0007669"/>
    <property type="project" value="UniProtKB-KW"/>
</dbReference>
<evidence type="ECO:0000259" key="5">
    <source>
        <dbReference type="PROSITE" id="PS51063"/>
    </source>
</evidence>
<feature type="domain" description="Cyclic nucleotide-binding" evidence="4">
    <location>
        <begin position="1"/>
        <end position="95"/>
    </location>
</feature>
<comment type="caution">
    <text evidence="6">The sequence shown here is derived from an EMBL/GenBank/DDBJ whole genome shotgun (WGS) entry which is preliminary data.</text>
</comment>
<dbReference type="InterPro" id="IPR000595">
    <property type="entry name" value="cNMP-bd_dom"/>
</dbReference>
<dbReference type="PROSITE" id="PS51063">
    <property type="entry name" value="HTH_CRP_2"/>
    <property type="match status" value="1"/>
</dbReference>
<dbReference type="SMART" id="SM00419">
    <property type="entry name" value="HTH_CRP"/>
    <property type="match status" value="1"/>
</dbReference>
<feature type="domain" description="HTH crp-type" evidence="5">
    <location>
        <begin position="120"/>
        <end position="188"/>
    </location>
</feature>
<dbReference type="InterPro" id="IPR050397">
    <property type="entry name" value="Env_Response_Regulators"/>
</dbReference>
<sequence length="200" mass="22366">MAGTRHFKANQMIFQENDPGEGFYGIVQGKVKIYKSSPLGKEHILHIFGPGEIFAEVAVFAGRNFPASALCLEDTKLLFFPRKQFRRLISENPDLGLNLLGLLSMRLRNMVGKVEELSLKEVPARLATHLLLIRENLGKDQFDLDLNKSQLAGFLGTIPETLSRVIRKMNEEEYIETAGKKVTLLDISGLEDLAAGNLRL</sequence>
<evidence type="ECO:0000256" key="3">
    <source>
        <dbReference type="ARBA" id="ARBA00023163"/>
    </source>
</evidence>
<reference evidence="6" key="1">
    <citation type="submission" date="2010-05" db="EMBL/GenBank/DDBJ databases">
        <title>The draft genome of Desulfonatronospira thiodismutans ASO3-1.</title>
        <authorList>
            <consortium name="US DOE Joint Genome Institute (JGI-PGF)"/>
            <person name="Lucas S."/>
            <person name="Copeland A."/>
            <person name="Lapidus A."/>
            <person name="Cheng J.-F."/>
            <person name="Bruce D."/>
            <person name="Goodwin L."/>
            <person name="Pitluck S."/>
            <person name="Chertkov O."/>
            <person name="Brettin T."/>
            <person name="Detter J.C."/>
            <person name="Han C."/>
            <person name="Land M.L."/>
            <person name="Hauser L."/>
            <person name="Kyrpides N."/>
            <person name="Mikhailova N."/>
            <person name="Muyzer G."/>
            <person name="Woyke T."/>
        </authorList>
    </citation>
    <scope>NUCLEOTIDE SEQUENCE [LARGE SCALE GENOMIC DNA]</scope>
    <source>
        <strain evidence="6">ASO3-1</strain>
    </source>
</reference>
<dbReference type="PANTHER" id="PTHR24567:SF68">
    <property type="entry name" value="DNA-BINDING TRANSCRIPTIONAL DUAL REGULATOR CRP"/>
    <property type="match status" value="1"/>
</dbReference>
<gene>
    <name evidence="6" type="ORF">Dthio_PD0848</name>
</gene>
<keyword evidence="7" id="KW-1185">Reference proteome</keyword>
<dbReference type="AlphaFoldDB" id="D6SS48"/>
<evidence type="ECO:0000259" key="4">
    <source>
        <dbReference type="PROSITE" id="PS50042"/>
    </source>
</evidence>
<accession>D6SS48</accession>
<dbReference type="Gene3D" id="2.60.120.10">
    <property type="entry name" value="Jelly Rolls"/>
    <property type="match status" value="1"/>
</dbReference>
<dbReference type="InterPro" id="IPR018490">
    <property type="entry name" value="cNMP-bd_dom_sf"/>
</dbReference>
<keyword evidence="1" id="KW-0805">Transcription regulation</keyword>
<name>D6SS48_9BACT</name>
<dbReference type="PANTHER" id="PTHR24567">
    <property type="entry name" value="CRP FAMILY TRANSCRIPTIONAL REGULATORY PROTEIN"/>
    <property type="match status" value="1"/>
</dbReference>
<dbReference type="CDD" id="cd00038">
    <property type="entry name" value="CAP_ED"/>
    <property type="match status" value="1"/>
</dbReference>
<dbReference type="SUPFAM" id="SSF46785">
    <property type="entry name" value="Winged helix' DNA-binding domain"/>
    <property type="match status" value="1"/>
</dbReference>
<evidence type="ECO:0000256" key="1">
    <source>
        <dbReference type="ARBA" id="ARBA00023015"/>
    </source>
</evidence>
<keyword evidence="2" id="KW-0238">DNA-binding</keyword>
<proteinExistence type="predicted"/>
<keyword evidence="3" id="KW-0804">Transcription</keyword>
<dbReference type="InterPro" id="IPR036390">
    <property type="entry name" value="WH_DNA-bd_sf"/>
</dbReference>
<protein>
    <submittedName>
        <fullName evidence="6">Transcriptional regulator, Crp/Fnr family</fullName>
    </submittedName>
</protein>
<dbReference type="InterPro" id="IPR012318">
    <property type="entry name" value="HTH_CRP"/>
</dbReference>
<dbReference type="SUPFAM" id="SSF51206">
    <property type="entry name" value="cAMP-binding domain-like"/>
    <property type="match status" value="1"/>
</dbReference>
<dbReference type="GO" id="GO:0003700">
    <property type="term" value="F:DNA-binding transcription factor activity"/>
    <property type="evidence" value="ECO:0007669"/>
    <property type="project" value="TreeGrafter"/>
</dbReference>
<dbReference type="Pfam" id="PF13545">
    <property type="entry name" value="HTH_Crp_2"/>
    <property type="match status" value="1"/>
</dbReference>
<dbReference type="Proteomes" id="UP000005496">
    <property type="component" value="Unassembled WGS sequence"/>
</dbReference>